<dbReference type="OrthoDB" id="556865at2"/>
<dbReference type="GO" id="GO:0003677">
    <property type="term" value="F:DNA binding"/>
    <property type="evidence" value="ECO:0007669"/>
    <property type="project" value="InterPro"/>
</dbReference>
<proteinExistence type="predicted"/>
<dbReference type="STRING" id="1920490.GCA_001895925_02569"/>
<comment type="caution">
    <text evidence="2">The sequence shown here is derived from an EMBL/GenBank/DDBJ whole genome shotgun (WGS) entry which is preliminary data.</text>
</comment>
<protein>
    <recommendedName>
        <fullName evidence="1">Transposase IS110-like N-terminal domain-containing protein</fullName>
    </recommendedName>
</protein>
<reference evidence="2 3" key="1">
    <citation type="submission" date="2018-02" db="EMBL/GenBank/DDBJ databases">
        <authorList>
            <person name="Cohen D.B."/>
            <person name="Kent A.D."/>
        </authorList>
    </citation>
    <scope>NUCLEOTIDE SEQUENCE [LARGE SCALE GENOMIC DNA]</scope>
    <source>
        <strain evidence="2 3">ULC007</strain>
    </source>
</reference>
<dbReference type="Pfam" id="PF01548">
    <property type="entry name" value="DEDD_Tnp_IS110"/>
    <property type="match status" value="1"/>
</dbReference>
<dbReference type="InterPro" id="IPR047650">
    <property type="entry name" value="Transpos_IS110"/>
</dbReference>
<dbReference type="EMBL" id="PVWG01000005">
    <property type="protein sequence ID" value="PSB20540.1"/>
    <property type="molecule type" value="Genomic_DNA"/>
</dbReference>
<dbReference type="InterPro" id="IPR002525">
    <property type="entry name" value="Transp_IS110-like_N"/>
</dbReference>
<reference evidence="2 3" key="2">
    <citation type="submission" date="2018-03" db="EMBL/GenBank/DDBJ databases">
        <title>The ancient ancestry and fast evolution of plastids.</title>
        <authorList>
            <person name="Moore K.R."/>
            <person name="Magnabosco C."/>
            <person name="Momper L."/>
            <person name="Gold D.A."/>
            <person name="Bosak T."/>
            <person name="Fournier G.P."/>
        </authorList>
    </citation>
    <scope>NUCLEOTIDE SEQUENCE [LARGE SCALE GENOMIC DNA]</scope>
    <source>
        <strain evidence="2 3">ULC007</strain>
    </source>
</reference>
<name>A0A2T1DJ62_9CYAN</name>
<dbReference type="PANTHER" id="PTHR33055">
    <property type="entry name" value="TRANSPOSASE FOR INSERTION SEQUENCE ELEMENT IS1111A"/>
    <property type="match status" value="1"/>
</dbReference>
<dbReference type="PANTHER" id="PTHR33055:SF3">
    <property type="entry name" value="PUTATIVE TRANSPOSASE FOR IS117-RELATED"/>
    <property type="match status" value="1"/>
</dbReference>
<keyword evidence="3" id="KW-1185">Reference proteome</keyword>
<dbReference type="GO" id="GO:0004803">
    <property type="term" value="F:transposase activity"/>
    <property type="evidence" value="ECO:0007669"/>
    <property type="project" value="InterPro"/>
</dbReference>
<dbReference type="AlphaFoldDB" id="A0A2T1DJ62"/>
<feature type="domain" description="Transposase IS110-like N-terminal" evidence="1">
    <location>
        <begin position="8"/>
        <end position="160"/>
    </location>
</feature>
<sequence>MGTNITVAGIDISRSSISVCILSEIPPDLKRFKQGFKKLEFAADREGITQLLALPFDGALMEPTGAHYSKIWAHHLIQAGREVRWVGHREIANYRESWKVFNKSDRLDAIALACYGLERWNRPQFFIRGVSSRLRDLVHQLESLTRIRNPIVARLRLQLAHECPEIAQKQINRNWLTQNPPGVLRAMIGNPSAKWEKILSTSIGTGISSFSQGLAHQLILVEEREFLIEQEIAQEMERDEFQPYLQVFDRYAIGDRTSAALLGVIYPISQFLGADGKPIIERIEGSKRYRSLASFKLALGVGMVQYQSGGTQGEKAGGRSDIRRALWRWCTMAIIIDPNLELPTIQKLRHYYENGTDAIVKGELKHLDPGKGDQRSMRVIRRMITMLFHDLITL</sequence>
<dbReference type="RefSeq" id="WP_073070009.1">
    <property type="nucleotide sequence ID" value="NZ_MPPI01000005.1"/>
</dbReference>
<evidence type="ECO:0000313" key="3">
    <source>
        <dbReference type="Proteomes" id="UP000238634"/>
    </source>
</evidence>
<gene>
    <name evidence="2" type="ORF">C7B65_06445</name>
</gene>
<accession>A0A2T1DJ62</accession>
<evidence type="ECO:0000313" key="2">
    <source>
        <dbReference type="EMBL" id="PSB20540.1"/>
    </source>
</evidence>
<evidence type="ECO:0000259" key="1">
    <source>
        <dbReference type="Pfam" id="PF01548"/>
    </source>
</evidence>
<organism evidence="2 3">
    <name type="scientific">Phormidesmis priestleyi ULC007</name>
    <dbReference type="NCBI Taxonomy" id="1920490"/>
    <lineage>
        <taxon>Bacteria</taxon>
        <taxon>Bacillati</taxon>
        <taxon>Cyanobacteriota</taxon>
        <taxon>Cyanophyceae</taxon>
        <taxon>Leptolyngbyales</taxon>
        <taxon>Leptolyngbyaceae</taxon>
        <taxon>Phormidesmis</taxon>
    </lineage>
</organism>
<dbReference type="GO" id="GO:0006313">
    <property type="term" value="P:DNA transposition"/>
    <property type="evidence" value="ECO:0007669"/>
    <property type="project" value="InterPro"/>
</dbReference>
<dbReference type="Proteomes" id="UP000238634">
    <property type="component" value="Unassembled WGS sequence"/>
</dbReference>